<proteinExistence type="predicted"/>
<name>A0A0E9PJX9_ANGAN</name>
<dbReference type="AlphaFoldDB" id="A0A0E9PJX9"/>
<dbReference type="EMBL" id="GBXM01103970">
    <property type="protein sequence ID" value="JAH04607.1"/>
    <property type="molecule type" value="Transcribed_RNA"/>
</dbReference>
<evidence type="ECO:0000313" key="1">
    <source>
        <dbReference type="EMBL" id="JAH04607.1"/>
    </source>
</evidence>
<sequence>MLTYIHTHTHGRTHTLLFIN</sequence>
<organism evidence="1">
    <name type="scientific">Anguilla anguilla</name>
    <name type="common">European freshwater eel</name>
    <name type="synonym">Muraena anguilla</name>
    <dbReference type="NCBI Taxonomy" id="7936"/>
    <lineage>
        <taxon>Eukaryota</taxon>
        <taxon>Metazoa</taxon>
        <taxon>Chordata</taxon>
        <taxon>Craniata</taxon>
        <taxon>Vertebrata</taxon>
        <taxon>Euteleostomi</taxon>
        <taxon>Actinopterygii</taxon>
        <taxon>Neopterygii</taxon>
        <taxon>Teleostei</taxon>
        <taxon>Anguilliformes</taxon>
        <taxon>Anguillidae</taxon>
        <taxon>Anguilla</taxon>
    </lineage>
</organism>
<protein>
    <submittedName>
        <fullName evidence="1">Uncharacterized protein</fullName>
    </submittedName>
</protein>
<reference evidence="1" key="1">
    <citation type="submission" date="2014-11" db="EMBL/GenBank/DDBJ databases">
        <authorList>
            <person name="Amaro Gonzalez C."/>
        </authorList>
    </citation>
    <scope>NUCLEOTIDE SEQUENCE</scope>
</reference>
<accession>A0A0E9PJX9</accession>
<reference evidence="1" key="2">
    <citation type="journal article" date="2015" name="Fish Shellfish Immunol.">
        <title>Early steps in the European eel (Anguilla anguilla)-Vibrio vulnificus interaction in the gills: Role of the RtxA13 toxin.</title>
        <authorList>
            <person name="Callol A."/>
            <person name="Pajuelo D."/>
            <person name="Ebbesson L."/>
            <person name="Teles M."/>
            <person name="MacKenzie S."/>
            <person name="Amaro C."/>
        </authorList>
    </citation>
    <scope>NUCLEOTIDE SEQUENCE</scope>
</reference>